<accession>A0AAQ1P4C4</accession>
<comment type="subunit">
    <text evidence="2">Homotetramer.</text>
</comment>
<keyword evidence="5 7" id="KW-0456">Lyase</keyword>
<dbReference type="InterPro" id="IPR051546">
    <property type="entry name" value="Aspartate_Ammonia-Lyase"/>
</dbReference>
<dbReference type="GO" id="GO:0006099">
    <property type="term" value="P:tricarboxylic acid cycle"/>
    <property type="evidence" value="ECO:0007669"/>
    <property type="project" value="InterPro"/>
</dbReference>
<comment type="caution">
    <text evidence="10">The sequence shown here is derived from an EMBL/GenBank/DDBJ whole genome shotgun (WGS) entry which is preliminary data.</text>
</comment>
<dbReference type="FunFam" id="1.10.275.10:FF:000001">
    <property type="entry name" value="Fumarate hydratase, mitochondrial"/>
    <property type="match status" value="1"/>
</dbReference>
<evidence type="ECO:0000313" key="10">
    <source>
        <dbReference type="EMBL" id="SPO58282.1"/>
    </source>
</evidence>
<dbReference type="InterPro" id="IPR020557">
    <property type="entry name" value="Fumarate_lyase_CS"/>
</dbReference>
<evidence type="ECO:0000256" key="2">
    <source>
        <dbReference type="ARBA" id="ARBA00011881"/>
    </source>
</evidence>
<dbReference type="PRINTS" id="PR00149">
    <property type="entry name" value="FUMRATELYASE"/>
</dbReference>
<dbReference type="InterPro" id="IPR024083">
    <property type="entry name" value="Fumarase/histidase_N"/>
</dbReference>
<dbReference type="InterPro" id="IPR004708">
    <property type="entry name" value="ApsA"/>
</dbReference>
<gene>
    <name evidence="10" type="primary">aspA</name>
    <name evidence="10" type="ORF">JV551A3_V1_10097</name>
</gene>
<evidence type="ECO:0000256" key="3">
    <source>
        <dbReference type="ARBA" id="ARBA00012992"/>
    </source>
</evidence>
<dbReference type="Gene3D" id="1.20.200.10">
    <property type="entry name" value="Fumarase/aspartase (Central domain)"/>
    <property type="match status" value="1"/>
</dbReference>
<dbReference type="InterPro" id="IPR018951">
    <property type="entry name" value="Fumarase_C_C"/>
</dbReference>
<dbReference type="InterPro" id="IPR008948">
    <property type="entry name" value="L-Aspartase-like"/>
</dbReference>
<dbReference type="FunFam" id="1.10.40.30:FF:000002">
    <property type="entry name" value="Fumarate hydratase class II"/>
    <property type="match status" value="1"/>
</dbReference>
<evidence type="ECO:0000259" key="8">
    <source>
        <dbReference type="Pfam" id="PF00206"/>
    </source>
</evidence>
<evidence type="ECO:0000256" key="1">
    <source>
        <dbReference type="ARBA" id="ARBA00005596"/>
    </source>
</evidence>
<dbReference type="Pfam" id="PF00206">
    <property type="entry name" value="Lyase_1"/>
    <property type="match status" value="1"/>
</dbReference>
<comment type="catalytic activity">
    <reaction evidence="7">
        <text>L-aspartate = fumarate + NH4(+)</text>
        <dbReference type="Rhea" id="RHEA:16601"/>
        <dbReference type="ChEBI" id="CHEBI:28938"/>
        <dbReference type="ChEBI" id="CHEBI:29806"/>
        <dbReference type="ChEBI" id="CHEBI:29991"/>
        <dbReference type="EC" id="4.3.1.1"/>
    </reaction>
</comment>
<dbReference type="InterPro" id="IPR022761">
    <property type="entry name" value="Fumarate_lyase_N"/>
</dbReference>
<dbReference type="PROSITE" id="PS00163">
    <property type="entry name" value="FUMARATE_LYASES"/>
    <property type="match status" value="1"/>
</dbReference>
<dbReference type="CDD" id="cd01357">
    <property type="entry name" value="Aspartase"/>
    <property type="match status" value="1"/>
</dbReference>
<evidence type="ECO:0000256" key="7">
    <source>
        <dbReference type="RuleBase" id="RU362017"/>
    </source>
</evidence>
<dbReference type="InterPro" id="IPR000362">
    <property type="entry name" value="Fumarate_lyase_fam"/>
</dbReference>
<proteinExistence type="inferred from homology"/>
<dbReference type="Pfam" id="PF10415">
    <property type="entry name" value="FumaraseC_C"/>
    <property type="match status" value="1"/>
</dbReference>
<evidence type="ECO:0000256" key="4">
    <source>
        <dbReference type="ARBA" id="ARBA00016146"/>
    </source>
</evidence>
<evidence type="ECO:0000259" key="9">
    <source>
        <dbReference type="Pfam" id="PF10415"/>
    </source>
</evidence>
<keyword evidence="11" id="KW-1185">Reference proteome</keyword>
<evidence type="ECO:0000256" key="6">
    <source>
        <dbReference type="NCBIfam" id="TIGR00839"/>
    </source>
</evidence>
<dbReference type="NCBIfam" id="NF008909">
    <property type="entry name" value="PRK12273.1"/>
    <property type="match status" value="1"/>
</dbReference>
<dbReference type="PANTHER" id="PTHR42696:SF2">
    <property type="entry name" value="ASPARTATE AMMONIA-LYASE"/>
    <property type="match status" value="1"/>
</dbReference>
<dbReference type="Gene3D" id="1.10.40.30">
    <property type="entry name" value="Fumarase/aspartase (C-terminal domain)"/>
    <property type="match status" value="1"/>
</dbReference>
<dbReference type="FunFam" id="1.20.200.10:FF:000001">
    <property type="entry name" value="Fumarate hydratase, mitochondrial"/>
    <property type="match status" value="1"/>
</dbReference>
<dbReference type="AlphaFoldDB" id="A0AAQ1P4C4"/>
<name>A0AAQ1P4C4_9PSED</name>
<evidence type="ECO:0000256" key="5">
    <source>
        <dbReference type="ARBA" id="ARBA00023239"/>
    </source>
</evidence>
<dbReference type="EMBL" id="OPYN01000001">
    <property type="protein sequence ID" value="SPO58282.1"/>
    <property type="molecule type" value="Genomic_DNA"/>
</dbReference>
<dbReference type="GO" id="GO:0006531">
    <property type="term" value="P:aspartate metabolic process"/>
    <property type="evidence" value="ECO:0007669"/>
    <property type="project" value="InterPro"/>
</dbReference>
<sequence length="485" mass="52492">MCRVKFEMIYIMSSAASFRVEKDLLGTLEVPADAYYGIQTLRAANNFHLSGVPLSHYPKLVVALAMVKQAAADANRELGHLSDAKHAAITAACARLIKGDYHDQFVVDMIQGGAGTSTNMNANEVIANVALEAMGHQKGEYQYLHPNNDVNMAQSTNDAYPTAIRLGLLLGHDALLASLDSLIQAFAAKGKEFDHVLKMGRTQLQDAVPMTLGQEFRAFATTMTEDLQRLRSLAPELLTEINLGGTAIGTGINADPGYQALAVQRLATISGQPLVPAADLIEATSDMGAFVLFSGMLKRTAVKLSKICNDLRLLSSGPRTGINEINLPARQPGSSIMPGKVNPVIPEAVNQVAFAIMGNDLALTVAAEGGQLQLNVMEPLIAYKIFDSIRLLQRAMDMLREHCIVGITANEQRCRELVEHSIGLVTALNPYIGYENATRIARVALETGRGVLELVREEKLLDDAMLDDILRPENMIAPRLVPLKA</sequence>
<feature type="domain" description="Fumarate lyase N-terminal" evidence="8">
    <location>
        <begin position="26"/>
        <end position="358"/>
    </location>
</feature>
<dbReference type="EC" id="4.3.1.1" evidence="3 6"/>
<dbReference type="GO" id="GO:0005829">
    <property type="term" value="C:cytosol"/>
    <property type="evidence" value="ECO:0007669"/>
    <property type="project" value="TreeGrafter"/>
</dbReference>
<dbReference type="PANTHER" id="PTHR42696">
    <property type="entry name" value="ASPARTATE AMMONIA-LYASE"/>
    <property type="match status" value="1"/>
</dbReference>
<protein>
    <recommendedName>
        <fullName evidence="4 6">Aspartate ammonia-lyase</fullName>
        <shortName evidence="7">Aspartase</shortName>
        <ecNumber evidence="3 6">4.3.1.1</ecNumber>
    </recommendedName>
</protein>
<dbReference type="GO" id="GO:0008797">
    <property type="term" value="F:aspartate ammonia-lyase activity"/>
    <property type="evidence" value="ECO:0007669"/>
    <property type="project" value="UniProtKB-UniRule"/>
</dbReference>
<feature type="domain" description="Fumarase C C-terminal" evidence="9">
    <location>
        <begin position="424"/>
        <end position="476"/>
    </location>
</feature>
<organism evidence="10 11">
    <name type="scientific">Pseudomonas inefficax</name>
    <dbReference type="NCBI Taxonomy" id="2078786"/>
    <lineage>
        <taxon>Bacteria</taxon>
        <taxon>Pseudomonadati</taxon>
        <taxon>Pseudomonadota</taxon>
        <taxon>Gammaproteobacteria</taxon>
        <taxon>Pseudomonadales</taxon>
        <taxon>Pseudomonadaceae</taxon>
        <taxon>Pseudomonas</taxon>
    </lineage>
</organism>
<dbReference type="Proteomes" id="UP000294335">
    <property type="component" value="Unassembled WGS sequence"/>
</dbReference>
<dbReference type="SUPFAM" id="SSF48557">
    <property type="entry name" value="L-aspartase-like"/>
    <property type="match status" value="1"/>
</dbReference>
<comment type="similarity">
    <text evidence="1 7">Belongs to the class-II fumarase/aspartase family. Aspartase subfamily.</text>
</comment>
<dbReference type="Gene3D" id="1.10.275.10">
    <property type="entry name" value="Fumarase/aspartase (N-terminal domain)"/>
    <property type="match status" value="1"/>
</dbReference>
<reference evidence="10 11" key="1">
    <citation type="submission" date="2018-02" db="EMBL/GenBank/DDBJ databases">
        <authorList>
            <person name="Dubost A."/>
        </authorList>
    </citation>
    <scope>NUCLEOTIDE SEQUENCE [LARGE SCALE GENOMIC DNA]</scope>
    <source>
        <strain evidence="11">JV551A3</strain>
    </source>
</reference>
<evidence type="ECO:0000313" key="11">
    <source>
        <dbReference type="Proteomes" id="UP000294335"/>
    </source>
</evidence>
<dbReference type="NCBIfam" id="TIGR00839">
    <property type="entry name" value="aspA"/>
    <property type="match status" value="1"/>
</dbReference>